<name>A0A182PM51_9DIPT</name>
<evidence type="ECO:0000313" key="11">
    <source>
        <dbReference type="Proteomes" id="UP000075885"/>
    </source>
</evidence>
<evidence type="ECO:0000256" key="2">
    <source>
        <dbReference type="ARBA" id="ARBA00004236"/>
    </source>
</evidence>
<dbReference type="InterPro" id="IPR002159">
    <property type="entry name" value="CD36_fam"/>
</dbReference>
<keyword evidence="4" id="KW-1003">Cell membrane</keyword>
<comment type="subcellular location">
    <subcellularLocation>
        <location evidence="2">Cell membrane</location>
    </subcellularLocation>
</comment>
<reference evidence="10" key="2">
    <citation type="submission" date="2020-05" db="UniProtKB">
        <authorList>
            <consortium name="EnsemblMetazoa"/>
        </authorList>
    </citation>
    <scope>IDENTIFICATION</scope>
    <source>
        <strain evidence="10">Epiroticus2</strain>
    </source>
</reference>
<evidence type="ECO:0000256" key="8">
    <source>
        <dbReference type="ARBA" id="ARBA00023180"/>
    </source>
</evidence>
<sequence length="507" mass="57638">MRCCRWYLGVGLGLGTAATGFIFLFAWRDIFDILVSEEKSLLPGTALYKEWRRPPMRPTWQMYVYNWSNAQAFLEHAPEVNAPNFEEFGPYEYDEITEVVDVKFHQANDTLSYRKRTFFRRSALQTARNSESKPEEITTVNFVALLASHLGRRMDYSVQRELSFMMHNFHQNLTVTRPVGQLLLAGYREPMMDPMRKLVCTNKSHSTACQDERLAYFRTFNVSRRASELYSLNVGSKDPAKYGTVRSWSRTAARSGPEESHSCDGLDDLTGEFFPSRIERGAAIRLVLPELCRRLTLEFDREQSVEGIVGYRYQVRPVRPFSAELADPGMERCPHASIRLGRYGILNSNECHGLPLYESDLANASASDQHSTATLSGGGLYYVLEPVTGSVLESNLALAYHTFLRPNEHIALLQSVPLVRVPLFRFTRFHRLSDAKAAKLRQLLHLLDVGHQLALAGCVVGAAIVILSALYACWEARKPRKAHNDEYRIIGTQLSNEAREDHLLKSF</sequence>
<keyword evidence="5 9" id="KW-0812">Transmembrane</keyword>
<dbReference type="GO" id="GO:0005737">
    <property type="term" value="C:cytoplasm"/>
    <property type="evidence" value="ECO:0007669"/>
    <property type="project" value="TreeGrafter"/>
</dbReference>
<evidence type="ECO:0000256" key="3">
    <source>
        <dbReference type="ARBA" id="ARBA00010532"/>
    </source>
</evidence>
<organism evidence="10 11">
    <name type="scientific">Anopheles epiroticus</name>
    <dbReference type="NCBI Taxonomy" id="199890"/>
    <lineage>
        <taxon>Eukaryota</taxon>
        <taxon>Metazoa</taxon>
        <taxon>Ecdysozoa</taxon>
        <taxon>Arthropoda</taxon>
        <taxon>Hexapoda</taxon>
        <taxon>Insecta</taxon>
        <taxon>Pterygota</taxon>
        <taxon>Neoptera</taxon>
        <taxon>Endopterygota</taxon>
        <taxon>Diptera</taxon>
        <taxon>Nematocera</taxon>
        <taxon>Culicoidea</taxon>
        <taxon>Culicidae</taxon>
        <taxon>Anophelinae</taxon>
        <taxon>Anopheles</taxon>
    </lineage>
</organism>
<evidence type="ECO:0000313" key="10">
    <source>
        <dbReference type="EnsemblMetazoa" id="AEPI008024-PA"/>
    </source>
</evidence>
<dbReference type="Proteomes" id="UP000075885">
    <property type="component" value="Unassembled WGS sequence"/>
</dbReference>
<dbReference type="VEuPathDB" id="VectorBase:AEPI008024"/>
<dbReference type="STRING" id="199890.A0A182PM51"/>
<reference evidence="11" key="1">
    <citation type="submission" date="2013-03" db="EMBL/GenBank/DDBJ databases">
        <title>The Genome Sequence of Anopheles epiroticus epiroticus2.</title>
        <authorList>
            <consortium name="The Broad Institute Genomics Platform"/>
            <person name="Neafsey D.E."/>
            <person name="Howell P."/>
            <person name="Walker B."/>
            <person name="Young S.K."/>
            <person name="Zeng Q."/>
            <person name="Gargeya S."/>
            <person name="Fitzgerald M."/>
            <person name="Haas B."/>
            <person name="Abouelleil A."/>
            <person name="Allen A.W."/>
            <person name="Alvarado L."/>
            <person name="Arachchi H.M."/>
            <person name="Berlin A.M."/>
            <person name="Chapman S.B."/>
            <person name="Gainer-Dewar J."/>
            <person name="Goldberg J."/>
            <person name="Griggs A."/>
            <person name="Gujja S."/>
            <person name="Hansen M."/>
            <person name="Howarth C."/>
            <person name="Imamovic A."/>
            <person name="Ireland A."/>
            <person name="Larimer J."/>
            <person name="McCowan C."/>
            <person name="Murphy C."/>
            <person name="Pearson M."/>
            <person name="Poon T.W."/>
            <person name="Priest M."/>
            <person name="Roberts A."/>
            <person name="Saif S."/>
            <person name="Shea T."/>
            <person name="Sisk P."/>
            <person name="Sykes S."/>
            <person name="Wortman J."/>
            <person name="Nusbaum C."/>
            <person name="Birren B."/>
        </authorList>
    </citation>
    <scope>NUCLEOTIDE SEQUENCE [LARGE SCALE GENOMIC DNA]</scope>
    <source>
        <strain evidence="11">Epiroticus2</strain>
    </source>
</reference>
<evidence type="ECO:0000256" key="9">
    <source>
        <dbReference type="SAM" id="Phobius"/>
    </source>
</evidence>
<evidence type="ECO:0000256" key="6">
    <source>
        <dbReference type="ARBA" id="ARBA00022989"/>
    </source>
</evidence>
<comment type="similarity">
    <text evidence="3">Belongs to the CD36 family.</text>
</comment>
<evidence type="ECO:0008006" key="12">
    <source>
        <dbReference type="Google" id="ProtNLM"/>
    </source>
</evidence>
<keyword evidence="8" id="KW-0325">Glycoprotein</keyword>
<evidence type="ECO:0000256" key="1">
    <source>
        <dbReference type="ARBA" id="ARBA00003156"/>
    </source>
</evidence>
<feature type="transmembrane region" description="Helical" evidence="9">
    <location>
        <begin position="7"/>
        <end position="27"/>
    </location>
</feature>
<protein>
    <recommendedName>
        <fullName evidence="12">Scavenger receptor class B</fullName>
    </recommendedName>
</protein>
<feature type="transmembrane region" description="Helical" evidence="9">
    <location>
        <begin position="453"/>
        <end position="474"/>
    </location>
</feature>
<dbReference type="GO" id="GO:0005044">
    <property type="term" value="F:scavenger receptor activity"/>
    <property type="evidence" value="ECO:0007669"/>
    <property type="project" value="TreeGrafter"/>
</dbReference>
<evidence type="ECO:0000256" key="7">
    <source>
        <dbReference type="ARBA" id="ARBA00023136"/>
    </source>
</evidence>
<keyword evidence="7 9" id="KW-0472">Membrane</keyword>
<accession>A0A182PM51</accession>
<dbReference type="Pfam" id="PF01130">
    <property type="entry name" value="CD36"/>
    <property type="match status" value="1"/>
</dbReference>
<evidence type="ECO:0000256" key="4">
    <source>
        <dbReference type="ARBA" id="ARBA00022475"/>
    </source>
</evidence>
<keyword evidence="11" id="KW-1185">Reference proteome</keyword>
<dbReference type="GO" id="GO:0005886">
    <property type="term" value="C:plasma membrane"/>
    <property type="evidence" value="ECO:0007669"/>
    <property type="project" value="UniProtKB-SubCell"/>
</dbReference>
<dbReference type="PANTHER" id="PTHR11923">
    <property type="entry name" value="SCAVENGER RECEPTOR CLASS B TYPE-1 SR-B1"/>
    <property type="match status" value="1"/>
</dbReference>
<comment type="function">
    <text evidence="1">Plays an olfactory role that is not restricted to pheromone sensitivity.</text>
</comment>
<dbReference type="AlphaFoldDB" id="A0A182PM51"/>
<keyword evidence="6 9" id="KW-1133">Transmembrane helix</keyword>
<evidence type="ECO:0000256" key="5">
    <source>
        <dbReference type="ARBA" id="ARBA00022692"/>
    </source>
</evidence>
<dbReference type="PANTHER" id="PTHR11923:SF114">
    <property type="entry name" value="FI02050P-RELATED"/>
    <property type="match status" value="1"/>
</dbReference>
<proteinExistence type="inferred from homology"/>
<dbReference type="EnsemblMetazoa" id="AEPI008024-RA">
    <property type="protein sequence ID" value="AEPI008024-PA"/>
    <property type="gene ID" value="AEPI008024"/>
</dbReference>